<name>A0ABW1AXX2_9RHOO</name>
<dbReference type="RefSeq" id="WP_096447623.1">
    <property type="nucleotide sequence ID" value="NZ_JBHSOG010000103.1"/>
</dbReference>
<sequence length="161" mass="17335">MSTFTVTTQGGVHLLRASEYVYAKEHGISVDTVRIGTSARPGIRLTQTFGHATFGQEMTADLARALAAELLASADAIDAVVVKRDVRATAVARDTRRRATADAAEMDAISERVRVAARVAAKKSLGDDNPCFRTGYLAMAIAEAIYHNSVESLRRLVKEGQ</sequence>
<proteinExistence type="predicted"/>
<organism evidence="1 2">
    <name type="scientific">Thauera sinica</name>
    <dbReference type="NCBI Taxonomy" id="2665146"/>
    <lineage>
        <taxon>Bacteria</taxon>
        <taxon>Pseudomonadati</taxon>
        <taxon>Pseudomonadota</taxon>
        <taxon>Betaproteobacteria</taxon>
        <taxon>Rhodocyclales</taxon>
        <taxon>Zoogloeaceae</taxon>
        <taxon>Thauera</taxon>
    </lineage>
</organism>
<accession>A0ABW1AXX2</accession>
<protein>
    <submittedName>
        <fullName evidence="1">Uncharacterized protein</fullName>
    </submittedName>
</protein>
<keyword evidence="2" id="KW-1185">Reference proteome</keyword>
<gene>
    <name evidence="1" type="ORF">ACFPTN_22195</name>
</gene>
<dbReference type="Proteomes" id="UP001595974">
    <property type="component" value="Unassembled WGS sequence"/>
</dbReference>
<evidence type="ECO:0000313" key="2">
    <source>
        <dbReference type="Proteomes" id="UP001595974"/>
    </source>
</evidence>
<evidence type="ECO:0000313" key="1">
    <source>
        <dbReference type="EMBL" id="MFC5772101.1"/>
    </source>
</evidence>
<comment type="caution">
    <text evidence="1">The sequence shown here is derived from an EMBL/GenBank/DDBJ whole genome shotgun (WGS) entry which is preliminary data.</text>
</comment>
<reference evidence="2" key="1">
    <citation type="journal article" date="2019" name="Int. J. Syst. Evol. Microbiol.">
        <title>The Global Catalogue of Microorganisms (GCM) 10K type strain sequencing project: providing services to taxonomists for standard genome sequencing and annotation.</title>
        <authorList>
            <consortium name="The Broad Institute Genomics Platform"/>
            <consortium name="The Broad Institute Genome Sequencing Center for Infectious Disease"/>
            <person name="Wu L."/>
            <person name="Ma J."/>
        </authorList>
    </citation>
    <scope>NUCLEOTIDE SEQUENCE [LARGE SCALE GENOMIC DNA]</scope>
    <source>
        <strain evidence="2">SHR3</strain>
    </source>
</reference>
<dbReference type="EMBL" id="JBHSOG010000103">
    <property type="protein sequence ID" value="MFC5772101.1"/>
    <property type="molecule type" value="Genomic_DNA"/>
</dbReference>